<evidence type="ECO:0000256" key="2">
    <source>
        <dbReference type="ARBA" id="ARBA00022448"/>
    </source>
</evidence>
<evidence type="ECO:0000256" key="4">
    <source>
        <dbReference type="ARBA" id="ARBA00022692"/>
    </source>
</evidence>
<feature type="compositionally biased region" description="Basic and acidic residues" evidence="15">
    <location>
        <begin position="74"/>
        <end position="92"/>
    </location>
</feature>
<dbReference type="GO" id="GO:0005789">
    <property type="term" value="C:endoplasmic reticulum membrane"/>
    <property type="evidence" value="ECO:0007669"/>
    <property type="project" value="UniProtKB-SubCell"/>
</dbReference>
<comment type="subcellular location">
    <subcellularLocation>
        <location evidence="1">Endoplasmic reticulum membrane</location>
        <topology evidence="1">Single-pass membrane protein</topology>
        <orientation evidence="1">Cytoplasmic side</orientation>
    </subcellularLocation>
    <subcellularLocation>
        <location evidence="11">Microsome membrane</location>
        <topology evidence="11">Single-pass membrane protein</topology>
        <orientation evidence="11">Cytoplasmic side</orientation>
    </subcellularLocation>
</comment>
<dbReference type="Gene3D" id="3.10.120.10">
    <property type="entry name" value="Cytochrome b5-like heme/steroid binding domain"/>
    <property type="match status" value="1"/>
</dbReference>
<keyword evidence="2" id="KW-0813">Transport</keyword>
<dbReference type="InterPro" id="IPR018506">
    <property type="entry name" value="Cyt_B5_heme-BS"/>
</dbReference>
<evidence type="ECO:0000256" key="12">
    <source>
        <dbReference type="ARBA" id="ARBA00038168"/>
    </source>
</evidence>
<evidence type="ECO:0000256" key="10">
    <source>
        <dbReference type="ARBA" id="ARBA00023136"/>
    </source>
</evidence>
<keyword evidence="10 14" id="KW-0472">Membrane</keyword>
<gene>
    <name evidence="17" type="ORF">g.13528</name>
</gene>
<keyword evidence="14" id="KW-1133">Transmembrane helix</keyword>
<evidence type="ECO:0000256" key="6">
    <source>
        <dbReference type="ARBA" id="ARBA00022824"/>
    </source>
</evidence>
<keyword evidence="3 14" id="KW-0349">Heme</keyword>
<evidence type="ECO:0000256" key="11">
    <source>
        <dbReference type="ARBA" id="ARBA00037877"/>
    </source>
</evidence>
<evidence type="ECO:0000256" key="3">
    <source>
        <dbReference type="ARBA" id="ARBA00022617"/>
    </source>
</evidence>
<keyword evidence="5 14" id="KW-0479">Metal-binding</keyword>
<evidence type="ECO:0000259" key="16">
    <source>
        <dbReference type="PROSITE" id="PS50255"/>
    </source>
</evidence>
<dbReference type="InterPro" id="IPR050668">
    <property type="entry name" value="Cytochrome_b5"/>
</dbReference>
<dbReference type="SUPFAM" id="SSF55856">
    <property type="entry name" value="Cytochrome b5-like heme/steroid binding domain"/>
    <property type="match status" value="1"/>
</dbReference>
<proteinExistence type="inferred from homology"/>
<keyword evidence="9 14" id="KW-0408">Iron</keyword>
<evidence type="ECO:0000256" key="9">
    <source>
        <dbReference type="ARBA" id="ARBA00023004"/>
    </source>
</evidence>
<evidence type="ECO:0000256" key="8">
    <source>
        <dbReference type="ARBA" id="ARBA00022982"/>
    </source>
</evidence>
<protein>
    <recommendedName>
        <fullName evidence="13">Cytochrome b5</fullName>
    </recommendedName>
</protein>
<dbReference type="EMBL" id="GECZ01027201">
    <property type="protein sequence ID" value="JAS42568.1"/>
    <property type="molecule type" value="Transcribed_RNA"/>
</dbReference>
<keyword evidence="7" id="KW-0492">Microsome</keyword>
<keyword evidence="6" id="KW-0256">Endoplasmic reticulum</keyword>
<dbReference type="PROSITE" id="PS50255">
    <property type="entry name" value="CYTOCHROME_B5_2"/>
    <property type="match status" value="1"/>
</dbReference>
<evidence type="ECO:0000256" key="1">
    <source>
        <dbReference type="ARBA" id="ARBA00004131"/>
    </source>
</evidence>
<evidence type="ECO:0000256" key="7">
    <source>
        <dbReference type="ARBA" id="ARBA00022848"/>
    </source>
</evidence>
<dbReference type="GO" id="GO:0046872">
    <property type="term" value="F:metal ion binding"/>
    <property type="evidence" value="ECO:0007669"/>
    <property type="project" value="UniProtKB-UniRule"/>
</dbReference>
<dbReference type="Pfam" id="PF00173">
    <property type="entry name" value="Cyt-b5"/>
    <property type="match status" value="1"/>
</dbReference>
<feature type="compositionally biased region" description="Polar residues" evidence="15">
    <location>
        <begin position="97"/>
        <end position="107"/>
    </location>
</feature>
<keyword evidence="4 14" id="KW-0812">Transmembrane</keyword>
<feature type="domain" description="Cytochrome b5 heme-binding" evidence="16">
    <location>
        <begin position="3"/>
        <end position="80"/>
    </location>
</feature>
<reference evidence="17" key="1">
    <citation type="submission" date="2015-11" db="EMBL/GenBank/DDBJ databases">
        <title>De novo transcriptome assembly of four potential Pierce s Disease insect vectors from Arizona vineyards.</title>
        <authorList>
            <person name="Tassone E.E."/>
        </authorList>
    </citation>
    <scope>NUCLEOTIDE SEQUENCE</scope>
</reference>
<feature type="region of interest" description="Disordered" evidence="15">
    <location>
        <begin position="74"/>
        <end position="107"/>
    </location>
</feature>
<dbReference type="SMART" id="SM01117">
    <property type="entry name" value="Cyt-b5"/>
    <property type="match status" value="1"/>
</dbReference>
<dbReference type="PROSITE" id="PS00191">
    <property type="entry name" value="CYTOCHROME_B5_1"/>
    <property type="match status" value="1"/>
</dbReference>
<evidence type="ECO:0000256" key="5">
    <source>
        <dbReference type="ARBA" id="ARBA00022723"/>
    </source>
</evidence>
<evidence type="ECO:0000256" key="15">
    <source>
        <dbReference type="SAM" id="MobiDB-lite"/>
    </source>
</evidence>
<dbReference type="AlphaFoldDB" id="A0A1B6EX76"/>
<dbReference type="GO" id="GO:0020037">
    <property type="term" value="F:heme binding"/>
    <property type="evidence" value="ECO:0007669"/>
    <property type="project" value="UniProtKB-UniRule"/>
</dbReference>
<dbReference type="FunFam" id="3.10.120.10:FF:000002">
    <property type="entry name" value="Cytochrome b5 type B"/>
    <property type="match status" value="1"/>
</dbReference>
<evidence type="ECO:0000313" key="17">
    <source>
        <dbReference type="EMBL" id="JAS42568.1"/>
    </source>
</evidence>
<dbReference type="PANTHER" id="PTHR19359:SF150">
    <property type="entry name" value="CYTOCHROME B5"/>
    <property type="match status" value="1"/>
</dbReference>
<comment type="similarity">
    <text evidence="12 14">Belongs to the cytochrome b5 family.</text>
</comment>
<feature type="transmembrane region" description="Helical" evidence="14">
    <location>
        <begin position="111"/>
        <end position="129"/>
    </location>
</feature>
<evidence type="ECO:0000256" key="13">
    <source>
        <dbReference type="ARBA" id="ARBA00039806"/>
    </source>
</evidence>
<name>A0A1B6EX76_9HEMI</name>
<dbReference type="InterPro" id="IPR001199">
    <property type="entry name" value="Cyt_B5-like_heme/steroid-bd"/>
</dbReference>
<accession>A0A1B6EX76</accession>
<dbReference type="InterPro" id="IPR036400">
    <property type="entry name" value="Cyt_B5-like_heme/steroid_sf"/>
</dbReference>
<dbReference type="PRINTS" id="PR00363">
    <property type="entry name" value="CYTOCHROMEB5"/>
</dbReference>
<organism evidence="17">
    <name type="scientific">Cuerna arida</name>
    <dbReference type="NCBI Taxonomy" id="1464854"/>
    <lineage>
        <taxon>Eukaryota</taxon>
        <taxon>Metazoa</taxon>
        <taxon>Ecdysozoa</taxon>
        <taxon>Arthropoda</taxon>
        <taxon>Hexapoda</taxon>
        <taxon>Insecta</taxon>
        <taxon>Pterygota</taxon>
        <taxon>Neoptera</taxon>
        <taxon>Paraneoptera</taxon>
        <taxon>Hemiptera</taxon>
        <taxon>Auchenorrhyncha</taxon>
        <taxon>Membracoidea</taxon>
        <taxon>Cicadellidae</taxon>
        <taxon>Cicadellinae</taxon>
        <taxon>Proconiini</taxon>
        <taxon>Cuerna</taxon>
    </lineage>
</organism>
<evidence type="ECO:0000256" key="14">
    <source>
        <dbReference type="RuleBase" id="RU362121"/>
    </source>
</evidence>
<sequence length="132" mass="14936">MATKEYYYSEIKEEIENDNASLIVINNIVYNVTDFLNEHPGGEEVLLEQVGKDATEAFEDVGHSSDAREMMKKYKVGELHESEKTTTKDEKLPQPQPLSNSADGDSSWKSWLLPIAIGLLATVAYRFFFLSQ</sequence>
<keyword evidence="8" id="KW-0249">Electron transport</keyword>
<dbReference type="PANTHER" id="PTHR19359">
    <property type="entry name" value="CYTOCHROME B5"/>
    <property type="match status" value="1"/>
</dbReference>